<dbReference type="PANTHER" id="PTHR34693">
    <property type="entry name" value="PROTEIN PAR32"/>
    <property type="match status" value="1"/>
</dbReference>
<feature type="region of interest" description="Disordered" evidence="1">
    <location>
        <begin position="1"/>
        <end position="133"/>
    </location>
</feature>
<dbReference type="PANTHER" id="PTHR34693:SF1">
    <property type="entry name" value="PROTEIN PAR32"/>
    <property type="match status" value="1"/>
</dbReference>
<dbReference type="InterPro" id="IPR053203">
    <property type="entry name" value="Cisplatin_resist-associated"/>
</dbReference>
<evidence type="ECO:0000313" key="2">
    <source>
        <dbReference type="EMBL" id="CAI4211800.1"/>
    </source>
</evidence>
<protein>
    <submittedName>
        <fullName evidence="2">Uncharacterized protein</fullName>
    </submittedName>
</protein>
<organism evidence="2 3">
    <name type="scientific">Parascedosporium putredinis</name>
    <dbReference type="NCBI Taxonomy" id="1442378"/>
    <lineage>
        <taxon>Eukaryota</taxon>
        <taxon>Fungi</taxon>
        <taxon>Dikarya</taxon>
        <taxon>Ascomycota</taxon>
        <taxon>Pezizomycotina</taxon>
        <taxon>Sordariomycetes</taxon>
        <taxon>Hypocreomycetidae</taxon>
        <taxon>Microascales</taxon>
        <taxon>Microascaceae</taxon>
        <taxon>Parascedosporium</taxon>
    </lineage>
</organism>
<dbReference type="Pfam" id="PF12223">
    <property type="entry name" value="DUF3602"/>
    <property type="match status" value="1"/>
</dbReference>
<dbReference type="OrthoDB" id="4159136at2759"/>
<dbReference type="AlphaFoldDB" id="A0A9P1GWV2"/>
<feature type="compositionally biased region" description="Polar residues" evidence="1">
    <location>
        <begin position="17"/>
        <end position="26"/>
    </location>
</feature>
<reference evidence="2" key="1">
    <citation type="submission" date="2022-11" db="EMBL/GenBank/DDBJ databases">
        <authorList>
            <person name="Scott C."/>
            <person name="Bruce N."/>
        </authorList>
    </citation>
    <scope>NUCLEOTIDE SEQUENCE</scope>
</reference>
<comment type="caution">
    <text evidence="2">The sequence shown here is derived from an EMBL/GenBank/DDBJ whole genome shotgun (WGS) entry which is preliminary data.</text>
</comment>
<dbReference type="Proteomes" id="UP000838763">
    <property type="component" value="Unassembled WGS sequence"/>
</dbReference>
<proteinExistence type="predicted"/>
<accession>A0A9P1GWV2</accession>
<name>A0A9P1GWV2_9PEZI</name>
<evidence type="ECO:0000256" key="1">
    <source>
        <dbReference type="SAM" id="MobiDB-lite"/>
    </source>
</evidence>
<keyword evidence="3" id="KW-1185">Reference proteome</keyword>
<dbReference type="EMBL" id="CALLCH030000003">
    <property type="protein sequence ID" value="CAI4211800.1"/>
    <property type="molecule type" value="Genomic_DNA"/>
</dbReference>
<evidence type="ECO:0000313" key="3">
    <source>
        <dbReference type="Proteomes" id="UP000838763"/>
    </source>
</evidence>
<sequence length="162" mass="16795">MSDVFRRVGRGGAGNFITPSATNTSEDPTRVRTKSPTQTPFTIALAARTASGCGPADPQQQPYARVGRGGAGNFHDAANAPAETQEQVAARTDTVPSANASGPRTGLMGRGGMGNWSDAPAQEQVKAEKDKQAAVEKKVAADVDAGLKAPAKAYDRKVTEQV</sequence>
<dbReference type="InterPro" id="IPR022024">
    <property type="entry name" value="DUF3602"/>
</dbReference>
<gene>
    <name evidence="2" type="ORF">PPNO1_LOCUS1574</name>
</gene>